<feature type="domain" description="RNA polymerase sigma-70 region 4" evidence="1">
    <location>
        <begin position="92"/>
        <end position="138"/>
    </location>
</feature>
<dbReference type="SUPFAM" id="SSF88659">
    <property type="entry name" value="Sigma3 and sigma4 domains of RNA polymerase sigma factors"/>
    <property type="match status" value="1"/>
</dbReference>
<accession>A0A1S8TX98</accession>
<name>A0A1S8TX98_9CLOT</name>
<evidence type="ECO:0000259" key="1">
    <source>
        <dbReference type="Pfam" id="PF04545"/>
    </source>
</evidence>
<protein>
    <submittedName>
        <fullName evidence="2">Sigma-70, region 4</fullName>
    </submittedName>
</protein>
<gene>
    <name evidence="2" type="ORF">CLPUN_03110</name>
</gene>
<dbReference type="OrthoDB" id="1706986at2"/>
<evidence type="ECO:0000313" key="3">
    <source>
        <dbReference type="Proteomes" id="UP000190890"/>
    </source>
</evidence>
<evidence type="ECO:0000313" key="2">
    <source>
        <dbReference type="EMBL" id="OOM82310.1"/>
    </source>
</evidence>
<dbReference type="NCBIfam" id="TIGR01636">
    <property type="entry name" value="phage_rinA"/>
    <property type="match status" value="1"/>
</dbReference>
<organism evidence="2 3">
    <name type="scientific">Clostridium puniceum</name>
    <dbReference type="NCBI Taxonomy" id="29367"/>
    <lineage>
        <taxon>Bacteria</taxon>
        <taxon>Bacillati</taxon>
        <taxon>Bacillota</taxon>
        <taxon>Clostridia</taxon>
        <taxon>Eubacteriales</taxon>
        <taxon>Clostridiaceae</taxon>
        <taxon>Clostridium</taxon>
    </lineage>
</organism>
<dbReference type="InterPro" id="IPR006523">
    <property type="entry name" value="RinA"/>
</dbReference>
<dbReference type="Proteomes" id="UP000190890">
    <property type="component" value="Unassembled WGS sequence"/>
</dbReference>
<reference evidence="2 3" key="1">
    <citation type="submission" date="2016-05" db="EMBL/GenBank/DDBJ databases">
        <title>Microbial solvent formation.</title>
        <authorList>
            <person name="Poehlein A."/>
            <person name="Montoya Solano J.D."/>
            <person name="Flitsch S."/>
            <person name="Krabben P."/>
            <person name="Duerre P."/>
            <person name="Daniel R."/>
        </authorList>
    </citation>
    <scope>NUCLEOTIDE SEQUENCE [LARGE SCALE GENOMIC DNA]</scope>
    <source>
        <strain evidence="2 3">DSM 2619</strain>
    </source>
</reference>
<dbReference type="STRING" id="29367.CLPUN_03110"/>
<dbReference type="InterPro" id="IPR007630">
    <property type="entry name" value="RNA_pol_sigma70_r4"/>
</dbReference>
<sequence>MKGNNNYRIIESKLYNYKSTQALVENLDLKLAEMKYDINGAGAVSYEERTGKTNKFNSSVENEAIIREKKMFELTYEIMKIKNELAIIDNSIDSLLPREKQIIYERYFNKTSGRNIAAKLNLTEVHVCRLKKDIINKLIPMILN</sequence>
<dbReference type="EMBL" id="LZZM01000020">
    <property type="protein sequence ID" value="OOM82310.1"/>
    <property type="molecule type" value="Genomic_DNA"/>
</dbReference>
<dbReference type="AlphaFoldDB" id="A0A1S8TX98"/>
<dbReference type="GO" id="GO:0003700">
    <property type="term" value="F:DNA-binding transcription factor activity"/>
    <property type="evidence" value="ECO:0007669"/>
    <property type="project" value="InterPro"/>
</dbReference>
<proteinExistence type="predicted"/>
<dbReference type="GO" id="GO:0006352">
    <property type="term" value="P:DNA-templated transcription initiation"/>
    <property type="evidence" value="ECO:0007669"/>
    <property type="project" value="InterPro"/>
</dbReference>
<comment type="caution">
    <text evidence="2">The sequence shown here is derived from an EMBL/GenBank/DDBJ whole genome shotgun (WGS) entry which is preliminary data.</text>
</comment>
<dbReference type="RefSeq" id="WP_077845625.1">
    <property type="nucleotide sequence ID" value="NZ_LZZM01000020.1"/>
</dbReference>
<keyword evidence="3" id="KW-1185">Reference proteome</keyword>
<dbReference type="InterPro" id="IPR013324">
    <property type="entry name" value="RNA_pol_sigma_r3/r4-like"/>
</dbReference>
<dbReference type="Pfam" id="PF04545">
    <property type="entry name" value="Sigma70_r4"/>
    <property type="match status" value="1"/>
</dbReference>
<dbReference type="Gene3D" id="1.20.140.160">
    <property type="match status" value="1"/>
</dbReference>